<dbReference type="GO" id="GO:0016020">
    <property type="term" value="C:membrane"/>
    <property type="evidence" value="ECO:0007669"/>
    <property type="project" value="UniProtKB-SubCell"/>
</dbReference>
<dbReference type="InterPro" id="IPR006052">
    <property type="entry name" value="TNF_dom"/>
</dbReference>
<feature type="transmembrane region" description="Helical" evidence="6">
    <location>
        <begin position="40"/>
        <end position="63"/>
    </location>
</feature>
<dbReference type="GO" id="GO:0006955">
    <property type="term" value="P:immune response"/>
    <property type="evidence" value="ECO:0007669"/>
    <property type="project" value="InterPro"/>
</dbReference>
<dbReference type="AlphaFoldDB" id="A0AAV2MJV9"/>
<keyword evidence="4 6" id="KW-0472">Membrane</keyword>
<feature type="domain" description="THD" evidence="7">
    <location>
        <begin position="102"/>
        <end position="237"/>
    </location>
</feature>
<keyword evidence="6" id="KW-0812">Transmembrane</keyword>
<dbReference type="GO" id="GO:0005125">
    <property type="term" value="F:cytokine activity"/>
    <property type="evidence" value="ECO:0007669"/>
    <property type="project" value="UniProtKB-KW"/>
</dbReference>
<keyword evidence="3" id="KW-0202">Cytokine</keyword>
<evidence type="ECO:0000256" key="6">
    <source>
        <dbReference type="SAM" id="Phobius"/>
    </source>
</evidence>
<evidence type="ECO:0000256" key="5">
    <source>
        <dbReference type="SAM" id="MobiDB-lite"/>
    </source>
</evidence>
<comment type="similarity">
    <text evidence="2">Belongs to the tumor necrosis factor family.</text>
</comment>
<protein>
    <recommendedName>
        <fullName evidence="7">THD domain-containing protein</fullName>
    </recommendedName>
</protein>
<proteinExistence type="inferred from homology"/>
<sequence length="237" mass="27187">MINTHLTSVAPPPLPPRQHQSVAPVMVPYDLLPKPHSRGLIRFMFTVVLLNLLLSMFGFFYLYKNGTTQRKQDMKSSFSHAEPSMQKQHSHHVEKRESHTVFARMTVLQPTTPPKPHPGHLKWDMRHSQYSRPHINYYNSSWLTIEKPGYYFVYSRVTFSSGHSTIPLTNRVDWRKTQTGEPKPIMQAFCHTISTLCTASAEDVVQLETGNQLSVWTEDLSLISYEETGTTLGLFSL</sequence>
<dbReference type="GO" id="GO:0005615">
    <property type="term" value="C:extracellular space"/>
    <property type="evidence" value="ECO:0007669"/>
    <property type="project" value="UniProtKB-KW"/>
</dbReference>
<accession>A0AAV2MJV9</accession>
<dbReference type="PANTHER" id="PTHR11471:SF57">
    <property type="entry name" value="CD154"/>
    <property type="match status" value="1"/>
</dbReference>
<gene>
    <name evidence="8" type="ORF">KC01_LOCUS39897</name>
</gene>
<evidence type="ECO:0000256" key="1">
    <source>
        <dbReference type="ARBA" id="ARBA00004370"/>
    </source>
</evidence>
<keyword evidence="9" id="KW-1185">Reference proteome</keyword>
<name>A0AAV2MJV9_KNICA</name>
<dbReference type="InterPro" id="IPR008983">
    <property type="entry name" value="Tumour_necrosis_fac-like_dom"/>
</dbReference>
<keyword evidence="6" id="KW-1133">Transmembrane helix</keyword>
<dbReference type="PANTHER" id="PTHR11471">
    <property type="entry name" value="TUMOR NECROSIS FACTOR FAMILY MEMBER"/>
    <property type="match status" value="1"/>
</dbReference>
<evidence type="ECO:0000256" key="3">
    <source>
        <dbReference type="ARBA" id="ARBA00022514"/>
    </source>
</evidence>
<reference evidence="8 9" key="1">
    <citation type="submission" date="2024-04" db="EMBL/GenBank/DDBJ databases">
        <authorList>
            <person name="Waldvogel A.-M."/>
            <person name="Schoenle A."/>
        </authorList>
    </citation>
    <scope>NUCLEOTIDE SEQUENCE [LARGE SCALE GENOMIC DNA]</scope>
</reference>
<dbReference type="PROSITE" id="PS50049">
    <property type="entry name" value="THD_2"/>
    <property type="match status" value="1"/>
</dbReference>
<dbReference type="Proteomes" id="UP001497482">
    <property type="component" value="Chromosome 8"/>
</dbReference>
<evidence type="ECO:0000259" key="7">
    <source>
        <dbReference type="PROSITE" id="PS50049"/>
    </source>
</evidence>
<dbReference type="EMBL" id="OZ035830">
    <property type="protein sequence ID" value="CAL1613737.1"/>
    <property type="molecule type" value="Genomic_DNA"/>
</dbReference>
<dbReference type="Gene3D" id="2.60.120.40">
    <property type="match status" value="1"/>
</dbReference>
<evidence type="ECO:0000256" key="2">
    <source>
        <dbReference type="ARBA" id="ARBA00008670"/>
    </source>
</evidence>
<dbReference type="SUPFAM" id="SSF49842">
    <property type="entry name" value="TNF-like"/>
    <property type="match status" value="1"/>
</dbReference>
<feature type="region of interest" description="Disordered" evidence="5">
    <location>
        <begin position="73"/>
        <end position="93"/>
    </location>
</feature>
<evidence type="ECO:0000313" key="8">
    <source>
        <dbReference type="EMBL" id="CAL1613737.1"/>
    </source>
</evidence>
<dbReference type="GO" id="GO:0005164">
    <property type="term" value="F:tumor necrosis factor receptor binding"/>
    <property type="evidence" value="ECO:0007669"/>
    <property type="project" value="InterPro"/>
</dbReference>
<evidence type="ECO:0000313" key="9">
    <source>
        <dbReference type="Proteomes" id="UP001497482"/>
    </source>
</evidence>
<comment type="subcellular location">
    <subcellularLocation>
        <location evidence="1">Membrane</location>
    </subcellularLocation>
</comment>
<organism evidence="8 9">
    <name type="scientific">Knipowitschia caucasica</name>
    <name type="common">Caucasian dwarf goby</name>
    <name type="synonym">Pomatoschistus caucasicus</name>
    <dbReference type="NCBI Taxonomy" id="637954"/>
    <lineage>
        <taxon>Eukaryota</taxon>
        <taxon>Metazoa</taxon>
        <taxon>Chordata</taxon>
        <taxon>Craniata</taxon>
        <taxon>Vertebrata</taxon>
        <taxon>Euteleostomi</taxon>
        <taxon>Actinopterygii</taxon>
        <taxon>Neopterygii</taxon>
        <taxon>Teleostei</taxon>
        <taxon>Neoteleostei</taxon>
        <taxon>Acanthomorphata</taxon>
        <taxon>Gobiaria</taxon>
        <taxon>Gobiiformes</taxon>
        <taxon>Gobioidei</taxon>
        <taxon>Gobiidae</taxon>
        <taxon>Gobiinae</taxon>
        <taxon>Knipowitschia</taxon>
    </lineage>
</organism>
<dbReference type="Pfam" id="PF00229">
    <property type="entry name" value="TNF"/>
    <property type="match status" value="1"/>
</dbReference>
<evidence type="ECO:0000256" key="4">
    <source>
        <dbReference type="ARBA" id="ARBA00023136"/>
    </source>
</evidence>